<feature type="compositionally biased region" description="Polar residues" evidence="8">
    <location>
        <begin position="1"/>
        <end position="12"/>
    </location>
</feature>
<dbReference type="SUPFAM" id="SSF48726">
    <property type="entry name" value="Immunoglobulin"/>
    <property type="match status" value="2"/>
</dbReference>
<evidence type="ECO:0000256" key="4">
    <source>
        <dbReference type="ARBA" id="ARBA00022801"/>
    </source>
</evidence>
<feature type="region of interest" description="Disordered" evidence="8">
    <location>
        <begin position="1"/>
        <end position="92"/>
    </location>
</feature>
<evidence type="ECO:0000259" key="10">
    <source>
        <dbReference type="PROSITE" id="PS50240"/>
    </source>
</evidence>
<organism evidence="12 13">
    <name type="scientific">Dinothrombium tinctorium</name>
    <dbReference type="NCBI Taxonomy" id="1965070"/>
    <lineage>
        <taxon>Eukaryota</taxon>
        <taxon>Metazoa</taxon>
        <taxon>Ecdysozoa</taxon>
        <taxon>Arthropoda</taxon>
        <taxon>Chelicerata</taxon>
        <taxon>Arachnida</taxon>
        <taxon>Acari</taxon>
        <taxon>Acariformes</taxon>
        <taxon>Trombidiformes</taxon>
        <taxon>Prostigmata</taxon>
        <taxon>Anystina</taxon>
        <taxon>Parasitengona</taxon>
        <taxon>Trombidioidea</taxon>
        <taxon>Trombidiidae</taxon>
        <taxon>Dinothrombium</taxon>
    </lineage>
</organism>
<evidence type="ECO:0000256" key="3">
    <source>
        <dbReference type="ARBA" id="ARBA00022729"/>
    </source>
</evidence>
<comment type="caution">
    <text evidence="7">Lacks conserved residue(s) required for the propagation of feature annotation.</text>
</comment>
<dbReference type="PROSITE" id="PS01180">
    <property type="entry name" value="CUB"/>
    <property type="match status" value="3"/>
</dbReference>
<feature type="domain" description="CUB" evidence="9">
    <location>
        <begin position="102"/>
        <end position="214"/>
    </location>
</feature>
<feature type="region of interest" description="Disordered" evidence="8">
    <location>
        <begin position="463"/>
        <end position="564"/>
    </location>
</feature>
<dbReference type="InterPro" id="IPR003599">
    <property type="entry name" value="Ig_sub"/>
</dbReference>
<feature type="domain" description="Peptidase S1" evidence="10">
    <location>
        <begin position="837"/>
        <end position="1082"/>
    </location>
</feature>
<dbReference type="CDD" id="cd00041">
    <property type="entry name" value="CUB"/>
    <property type="match status" value="3"/>
</dbReference>
<evidence type="ECO:0000256" key="7">
    <source>
        <dbReference type="PROSITE-ProRule" id="PRU00059"/>
    </source>
</evidence>
<evidence type="ECO:0000256" key="6">
    <source>
        <dbReference type="ARBA" id="ARBA00023157"/>
    </source>
</evidence>
<dbReference type="InterPro" id="IPR001254">
    <property type="entry name" value="Trypsin_dom"/>
</dbReference>
<gene>
    <name evidence="12" type="ORF">B4U79_13084</name>
</gene>
<dbReference type="Gene3D" id="2.60.120.290">
    <property type="entry name" value="Spermadhesin, CUB domain"/>
    <property type="match status" value="4"/>
</dbReference>
<feature type="compositionally biased region" description="Low complexity" evidence="8">
    <location>
        <begin position="49"/>
        <end position="78"/>
    </location>
</feature>
<keyword evidence="6 7" id="KW-1015">Disulfide bond</keyword>
<feature type="compositionally biased region" description="Basic and acidic residues" evidence="8">
    <location>
        <begin position="515"/>
        <end position="558"/>
    </location>
</feature>
<evidence type="ECO:0000256" key="1">
    <source>
        <dbReference type="ARBA" id="ARBA00022659"/>
    </source>
</evidence>
<dbReference type="InterPro" id="IPR033116">
    <property type="entry name" value="TRYPSIN_SER"/>
</dbReference>
<proteinExistence type="predicted"/>
<evidence type="ECO:0000256" key="8">
    <source>
        <dbReference type="SAM" id="MobiDB-lite"/>
    </source>
</evidence>
<dbReference type="InterPro" id="IPR001314">
    <property type="entry name" value="Peptidase_S1A"/>
</dbReference>
<evidence type="ECO:0000313" key="12">
    <source>
        <dbReference type="EMBL" id="RWS11401.1"/>
    </source>
</evidence>
<dbReference type="InterPro" id="IPR035914">
    <property type="entry name" value="Sperma_CUB_dom_sf"/>
</dbReference>
<feature type="compositionally biased region" description="Basic and acidic residues" evidence="8">
    <location>
        <begin position="13"/>
        <end position="22"/>
    </location>
</feature>
<dbReference type="SUPFAM" id="SSF50494">
    <property type="entry name" value="Trypsin-like serine proteases"/>
    <property type="match status" value="1"/>
</dbReference>
<dbReference type="SMART" id="SM00042">
    <property type="entry name" value="CUB"/>
    <property type="match status" value="3"/>
</dbReference>
<dbReference type="PANTHER" id="PTHR24255">
    <property type="entry name" value="COMPLEMENT COMPONENT 1, S SUBCOMPONENT-RELATED"/>
    <property type="match status" value="1"/>
</dbReference>
<dbReference type="FunFam" id="2.40.10.10:FF:000003">
    <property type="entry name" value="Transmembrane serine protease 3"/>
    <property type="match status" value="1"/>
</dbReference>
<dbReference type="InterPro" id="IPR003598">
    <property type="entry name" value="Ig_sub2"/>
</dbReference>
<evidence type="ECO:0000259" key="11">
    <source>
        <dbReference type="PROSITE" id="PS50835"/>
    </source>
</evidence>
<keyword evidence="2" id="KW-0645">Protease</keyword>
<evidence type="ECO:0000313" key="13">
    <source>
        <dbReference type="Proteomes" id="UP000285301"/>
    </source>
</evidence>
<dbReference type="PROSITE" id="PS50240">
    <property type="entry name" value="TRYPSIN_DOM"/>
    <property type="match status" value="1"/>
</dbReference>
<dbReference type="GO" id="GO:0006508">
    <property type="term" value="P:proteolysis"/>
    <property type="evidence" value="ECO:0007669"/>
    <property type="project" value="UniProtKB-KW"/>
</dbReference>
<feature type="compositionally biased region" description="Basic and acidic residues" evidence="8">
    <location>
        <begin position="492"/>
        <end position="506"/>
    </location>
</feature>
<dbReference type="SMART" id="SM00409">
    <property type="entry name" value="IG"/>
    <property type="match status" value="2"/>
</dbReference>
<dbReference type="Pfam" id="PF07679">
    <property type="entry name" value="I-set"/>
    <property type="match status" value="1"/>
</dbReference>
<protein>
    <submittedName>
        <fullName evidence="12">Coagulation factor X-like protein</fullName>
    </submittedName>
</protein>
<dbReference type="EMBL" id="NCKU01001722">
    <property type="protein sequence ID" value="RWS11401.1"/>
    <property type="molecule type" value="Genomic_DNA"/>
</dbReference>
<dbReference type="SMART" id="SM00020">
    <property type="entry name" value="Tryp_SPc"/>
    <property type="match status" value="1"/>
</dbReference>
<dbReference type="Gene3D" id="2.60.40.10">
    <property type="entry name" value="Immunoglobulins"/>
    <property type="match status" value="2"/>
</dbReference>
<keyword evidence="3" id="KW-0732">Signal</keyword>
<name>A0A3S3S755_9ACAR</name>
<accession>A0A3S3S755</accession>
<dbReference type="InterPro" id="IPR036179">
    <property type="entry name" value="Ig-like_dom_sf"/>
</dbReference>
<evidence type="ECO:0000256" key="5">
    <source>
        <dbReference type="ARBA" id="ARBA00022825"/>
    </source>
</evidence>
<feature type="compositionally biased region" description="Basic and acidic residues" evidence="8">
    <location>
        <begin position="463"/>
        <end position="475"/>
    </location>
</feature>
<keyword evidence="13" id="KW-1185">Reference proteome</keyword>
<reference evidence="12 13" key="1">
    <citation type="journal article" date="2018" name="Gigascience">
        <title>Genomes of trombidid mites reveal novel predicted allergens and laterally-transferred genes associated with secondary metabolism.</title>
        <authorList>
            <person name="Dong X."/>
            <person name="Chaisiri K."/>
            <person name="Xia D."/>
            <person name="Armstrong S.D."/>
            <person name="Fang Y."/>
            <person name="Donnelly M.J."/>
            <person name="Kadowaki T."/>
            <person name="McGarry J.W."/>
            <person name="Darby A.C."/>
            <person name="Makepeace B.L."/>
        </authorList>
    </citation>
    <scope>NUCLEOTIDE SEQUENCE [LARGE SCALE GENOMIC DNA]</scope>
    <source>
        <strain evidence="12">UoL-WK</strain>
    </source>
</reference>
<dbReference type="GO" id="GO:0005615">
    <property type="term" value="C:extracellular space"/>
    <property type="evidence" value="ECO:0007669"/>
    <property type="project" value="TreeGrafter"/>
</dbReference>
<comment type="caution">
    <text evidence="12">The sequence shown here is derived from an EMBL/GenBank/DDBJ whole genome shotgun (WGS) entry which is preliminary data.</text>
</comment>
<dbReference type="STRING" id="1965070.A0A3S3S755"/>
<dbReference type="Proteomes" id="UP000285301">
    <property type="component" value="Unassembled WGS sequence"/>
</dbReference>
<dbReference type="InterPro" id="IPR000859">
    <property type="entry name" value="CUB_dom"/>
</dbReference>
<dbReference type="InterPro" id="IPR013098">
    <property type="entry name" value="Ig_I-set"/>
</dbReference>
<dbReference type="InterPro" id="IPR043504">
    <property type="entry name" value="Peptidase_S1_PA_chymotrypsin"/>
</dbReference>
<feature type="disulfide bond" evidence="7">
    <location>
        <begin position="218"/>
        <end position="245"/>
    </location>
</feature>
<dbReference type="PANTHER" id="PTHR24255:SF28">
    <property type="entry name" value="ST14 TRANSMEMBRANE SERINE PROTEASE MATRIPTASE B"/>
    <property type="match status" value="1"/>
</dbReference>
<keyword evidence="1" id="KW-0768">Sushi</keyword>
<feature type="domain" description="CUB" evidence="9">
    <location>
        <begin position="380"/>
        <end position="451"/>
    </location>
</feature>
<dbReference type="GO" id="GO:0004252">
    <property type="term" value="F:serine-type endopeptidase activity"/>
    <property type="evidence" value="ECO:0007669"/>
    <property type="project" value="InterPro"/>
</dbReference>
<dbReference type="OrthoDB" id="546450at2759"/>
<feature type="domain" description="Ig-like" evidence="11">
    <location>
        <begin position="617"/>
        <end position="694"/>
    </location>
</feature>
<dbReference type="Pfam" id="PF00431">
    <property type="entry name" value="CUB"/>
    <property type="match status" value="3"/>
</dbReference>
<evidence type="ECO:0000256" key="2">
    <source>
        <dbReference type="ARBA" id="ARBA00022670"/>
    </source>
</evidence>
<dbReference type="PROSITE" id="PS00135">
    <property type="entry name" value="TRYPSIN_SER"/>
    <property type="match status" value="1"/>
</dbReference>
<dbReference type="InterPro" id="IPR007110">
    <property type="entry name" value="Ig-like_dom"/>
</dbReference>
<sequence length="1083" mass="123247">MSTTPAPSTEPTRSTKEPKAPEVIRATRNPIEELQDQPRLEDRLAFIGSSRPLSRPNRPSQPTQPIQPNQPSQPNHPIEPYQALNNTHGPKVIPERNEPIQCGGEVTLTSQPFVIKSPGWDENKKYPPNSDCTWKITTASSHSKNTIIKIKVRRLEIEDQVNCPYDFLDIKGHRRLCGFIENKEFSVNSSKLLIIFKSDSNYEERGFEIELVTELPGCVSEVRLQSRGSIASPLYPDNYPDSMDCWTLLNAVDSAPFENANLSIILSFETIQMEPDEQCSYDFLEIFDVNKTTGKPSKSLGKFCEMAMDNGAKVNATTDYNPDPRLGGGGEAAINPSLIIRSSGPHLLLHFHSDQLLNFKGYKANYMIDMSLQRSRGSQCNWSFNQQTQSITSPDYPSQYPPNKDCSMEIIAPSDEFKIAIIFDTFTLEEDENCGFDRLEIYELPRLDEKYIFKTSDLIETTKPREHRENVERRAPYNTEGNTYDISASRPRQKDDSHYERRDSYGSKRNAYENPRTERPSQPRELNEKTETRNPYDTRETSPKEEPNKHKVEQEKPQTAKKPSKVLCGRKNSRFKYLSTGSRLQLRFVSDGFSEYSGFSAKYTFIKKQPEVPSKYPDQSRVSNAYFDETLQNATVVRGSSHLLTCRPKNYPNTENQTILWFRNNHLLTDDISEDGTRLLIREFGQIHIGRYTCKYGEHSNEAFLDSKPVGCSLIFRKRPRDLTDTEGDFSILECGALMVPERSEVSIMWYKDGKQLMNSSRIEVLKNNFLLFHGIKAEDSGYYFCEAQSTQYPNCKLQAGAKVTVKARANVEKLCGRPSIGRPSKDKPTLDTYGKIVGGKTSEMGAFPWQVMFWDISRKSFCGGALLNERWVATAAHCFSPTKGDNPPPESQIFVRLGKYDQQETEEQEVQTKILQVLKHPGFNPDTFDNDLALVHLVDHITFNDYIKPICLGESQQMIDDIFFRPGLLRMGHVTGWGQLKENGPQPRKLQEIRMPIVDFKVCKNSTNFKVTTNMFCAGYAQEIIGDACKGDSGGPFVGYSQDRWYLLGVVSWGEGCGRTGKYGFYTKMSNFIDWIKGVIKE</sequence>
<dbReference type="AlphaFoldDB" id="A0A3S3S755"/>
<dbReference type="PRINTS" id="PR00722">
    <property type="entry name" value="CHYMOTRYPSIN"/>
</dbReference>
<dbReference type="SMART" id="SM00408">
    <property type="entry name" value="IGc2"/>
    <property type="match status" value="2"/>
</dbReference>
<keyword evidence="4" id="KW-0378">Hydrolase</keyword>
<dbReference type="InterPro" id="IPR013783">
    <property type="entry name" value="Ig-like_fold"/>
</dbReference>
<dbReference type="Pfam" id="PF00089">
    <property type="entry name" value="Trypsin"/>
    <property type="match status" value="1"/>
</dbReference>
<evidence type="ECO:0000259" key="9">
    <source>
        <dbReference type="PROSITE" id="PS01180"/>
    </source>
</evidence>
<dbReference type="SUPFAM" id="SSF49854">
    <property type="entry name" value="Spermadhesin, CUB domain"/>
    <property type="match status" value="3"/>
</dbReference>
<keyword evidence="5" id="KW-0720">Serine protease</keyword>
<dbReference type="InterPro" id="IPR009003">
    <property type="entry name" value="Peptidase_S1_PA"/>
</dbReference>
<dbReference type="CDD" id="cd00190">
    <property type="entry name" value="Tryp_SPc"/>
    <property type="match status" value="1"/>
</dbReference>
<feature type="domain" description="CUB" evidence="9">
    <location>
        <begin position="218"/>
        <end position="369"/>
    </location>
</feature>
<dbReference type="PROSITE" id="PS50835">
    <property type="entry name" value="IG_LIKE"/>
    <property type="match status" value="2"/>
</dbReference>
<feature type="domain" description="Ig-like" evidence="11">
    <location>
        <begin position="709"/>
        <end position="805"/>
    </location>
</feature>
<dbReference type="Gene3D" id="2.40.10.10">
    <property type="entry name" value="Trypsin-like serine proteases"/>
    <property type="match status" value="2"/>
</dbReference>